<evidence type="ECO:0000313" key="2">
    <source>
        <dbReference type="EnsemblMetazoa" id="XP_019856225.1"/>
    </source>
</evidence>
<keyword evidence="1" id="KW-0812">Transmembrane</keyword>
<proteinExistence type="predicted"/>
<reference evidence="3" key="1">
    <citation type="journal article" date="2010" name="Nature">
        <title>The Amphimedon queenslandica genome and the evolution of animal complexity.</title>
        <authorList>
            <person name="Srivastava M."/>
            <person name="Simakov O."/>
            <person name="Chapman J."/>
            <person name="Fahey B."/>
            <person name="Gauthier M.E."/>
            <person name="Mitros T."/>
            <person name="Richards G.S."/>
            <person name="Conaco C."/>
            <person name="Dacre M."/>
            <person name="Hellsten U."/>
            <person name="Larroux C."/>
            <person name="Putnam N.H."/>
            <person name="Stanke M."/>
            <person name="Adamska M."/>
            <person name="Darling A."/>
            <person name="Degnan S.M."/>
            <person name="Oakley T.H."/>
            <person name="Plachetzki D.C."/>
            <person name="Zhai Y."/>
            <person name="Adamski M."/>
            <person name="Calcino A."/>
            <person name="Cummins S.F."/>
            <person name="Goodstein D.M."/>
            <person name="Harris C."/>
            <person name="Jackson D.J."/>
            <person name="Leys S.P."/>
            <person name="Shu S."/>
            <person name="Woodcroft B.J."/>
            <person name="Vervoort M."/>
            <person name="Kosik K.S."/>
            <person name="Manning G."/>
            <person name="Degnan B.M."/>
            <person name="Rokhsar D.S."/>
        </authorList>
    </citation>
    <scope>NUCLEOTIDE SEQUENCE [LARGE SCALE GENOMIC DNA]</scope>
</reference>
<accession>A0AAN0JGR1</accession>
<sequence length="488" mass="53666">MEVDDNKNLYEVEQEYDGKDDFPQQPIGSLQIHDTISSTGKKTLFVLLGVQAFIILILIILLGINGVTLTHLNTVDMCDSTGASTGATTGTGVGTSNDDQKEQLNNMTAILLGLQDSVSSQLLPLARDQSNMSSNIYRMTQSSDAKLDMIQGDADNRMMYLLNLTDSVYQILQTTSDTAYKLTDIVSSISTLQGTSISTSSITDDILVLVQELLGLQNASSIFNSIQPVSCKDIKAVLPNSPSGYYHVNSRTIYCNMDTLCNATEGWTRIGYLDMTDATQNCPSAFTLYQQSGYRVCRRPSNSASCFSTSFSSNGISYNQICGKVTAYQYRAPDAIHNTGANHNDINGPYVDGVSITRGSPRQHVWTLMAGLFENTGSQINWANWANCPCAINSPQSVQPFVGSNYYCESGNPTYSYEQTLLYSDTLWDGQGCGTNEAACCNANPNMPWFHRDYGTNFTTDFIELRICGDEGWLDEDVMVSQYEIYVK</sequence>
<dbReference type="AlphaFoldDB" id="A0AAN0JGR1"/>
<reference evidence="2" key="2">
    <citation type="submission" date="2024-06" db="UniProtKB">
        <authorList>
            <consortium name="EnsemblMetazoa"/>
        </authorList>
    </citation>
    <scope>IDENTIFICATION</scope>
</reference>
<dbReference type="EnsemblMetazoa" id="XM_020000666.1">
    <property type="protein sequence ID" value="XP_019856225.1"/>
    <property type="gene ID" value="LOC109584796"/>
</dbReference>
<protein>
    <recommendedName>
        <fullName evidence="4">Fibrinogen C-terminal domain-containing protein</fullName>
    </recommendedName>
</protein>
<keyword evidence="1" id="KW-0472">Membrane</keyword>
<name>A0AAN0JGR1_AMPQE</name>
<evidence type="ECO:0000256" key="1">
    <source>
        <dbReference type="SAM" id="Phobius"/>
    </source>
</evidence>
<dbReference type="KEGG" id="aqu:109584796"/>
<evidence type="ECO:0000313" key="3">
    <source>
        <dbReference type="Proteomes" id="UP000007879"/>
    </source>
</evidence>
<dbReference type="RefSeq" id="XP_019856225.1">
    <property type="nucleotide sequence ID" value="XM_020000666.1"/>
</dbReference>
<keyword evidence="3" id="KW-1185">Reference proteome</keyword>
<feature type="transmembrane region" description="Helical" evidence="1">
    <location>
        <begin position="44"/>
        <end position="64"/>
    </location>
</feature>
<dbReference type="GeneID" id="109584796"/>
<keyword evidence="1" id="KW-1133">Transmembrane helix</keyword>
<dbReference type="Proteomes" id="UP000007879">
    <property type="component" value="Unassembled WGS sequence"/>
</dbReference>
<evidence type="ECO:0008006" key="4">
    <source>
        <dbReference type="Google" id="ProtNLM"/>
    </source>
</evidence>
<organism evidence="2 3">
    <name type="scientific">Amphimedon queenslandica</name>
    <name type="common">Sponge</name>
    <dbReference type="NCBI Taxonomy" id="400682"/>
    <lineage>
        <taxon>Eukaryota</taxon>
        <taxon>Metazoa</taxon>
        <taxon>Porifera</taxon>
        <taxon>Demospongiae</taxon>
        <taxon>Heteroscleromorpha</taxon>
        <taxon>Haplosclerida</taxon>
        <taxon>Niphatidae</taxon>
        <taxon>Amphimedon</taxon>
    </lineage>
</organism>